<evidence type="ECO:0000313" key="2">
    <source>
        <dbReference type="EMBL" id="CAB9520148.1"/>
    </source>
</evidence>
<comment type="caution">
    <text evidence="2">The sequence shown here is derived from an EMBL/GenBank/DDBJ whole genome shotgun (WGS) entry which is preliminary data.</text>
</comment>
<sequence length="335" mass="36280">MSPTDECDWAFLICNDEVAVEEIIVTSGFVVAKSAGVTRYENVMRGTLPMELSLFTSLKKFEIAKNGIQGDLDSAFLGITTLEHLDVHESNLSGTFPNLIIQNKPNLKQLSLAENSNIRGSVWGLIPPALETLDIEGTRVNGSLQDLLSVPNSSSFDANSTDSVLQVLSLSRTEISGTLPSSIARLSNMTALSLAQTNLQGTLPMELLELRRLETLILPMTGLSGSLPSAGIGNWTRMRVLDLSYNQFRGTIPENLHFLNSSLQDLILNDNAFSGELPEAFYHLTALETLRLDGNELTGRIPGAVCAERGTGVQQLATLFVDCVVECGCCDGCRD</sequence>
<evidence type="ECO:0000256" key="1">
    <source>
        <dbReference type="ARBA" id="ARBA00004196"/>
    </source>
</evidence>
<dbReference type="EMBL" id="CAICTM010001075">
    <property type="protein sequence ID" value="CAB9520148.1"/>
    <property type="molecule type" value="Genomic_DNA"/>
</dbReference>
<evidence type="ECO:0008006" key="4">
    <source>
        <dbReference type="Google" id="ProtNLM"/>
    </source>
</evidence>
<dbReference type="PANTHER" id="PTHR48059:SF30">
    <property type="entry name" value="OS06G0587000 PROTEIN"/>
    <property type="match status" value="1"/>
</dbReference>
<dbReference type="InterPro" id="IPR051848">
    <property type="entry name" value="PGIP"/>
</dbReference>
<reference evidence="2" key="1">
    <citation type="submission" date="2020-06" db="EMBL/GenBank/DDBJ databases">
        <authorList>
            <consortium name="Plant Systems Biology data submission"/>
        </authorList>
    </citation>
    <scope>NUCLEOTIDE SEQUENCE</scope>
    <source>
        <strain evidence="2">D6</strain>
    </source>
</reference>
<protein>
    <recommendedName>
        <fullName evidence="4">L domain-like protein</fullName>
    </recommendedName>
</protein>
<dbReference type="Pfam" id="PF00560">
    <property type="entry name" value="LRR_1"/>
    <property type="match status" value="1"/>
</dbReference>
<dbReference type="Pfam" id="PF13855">
    <property type="entry name" value="LRR_8"/>
    <property type="match status" value="1"/>
</dbReference>
<comment type="subcellular location">
    <subcellularLocation>
        <location evidence="1">Cell envelope</location>
    </subcellularLocation>
</comment>
<keyword evidence="3" id="KW-1185">Reference proteome</keyword>
<dbReference type="SUPFAM" id="SSF52047">
    <property type="entry name" value="RNI-like"/>
    <property type="match status" value="1"/>
</dbReference>
<proteinExistence type="predicted"/>
<accession>A0A9N8HM24</accession>
<dbReference type="AlphaFoldDB" id="A0A9N8HM24"/>
<evidence type="ECO:0000313" key="3">
    <source>
        <dbReference type="Proteomes" id="UP001153069"/>
    </source>
</evidence>
<name>A0A9N8HM24_9STRA</name>
<dbReference type="Gene3D" id="3.80.10.10">
    <property type="entry name" value="Ribonuclease Inhibitor"/>
    <property type="match status" value="1"/>
</dbReference>
<gene>
    <name evidence="2" type="ORF">SEMRO_1077_G238690.2</name>
</gene>
<dbReference type="InterPro" id="IPR001611">
    <property type="entry name" value="Leu-rich_rpt"/>
</dbReference>
<dbReference type="OrthoDB" id="46005at2759"/>
<dbReference type="InterPro" id="IPR032675">
    <property type="entry name" value="LRR_dom_sf"/>
</dbReference>
<dbReference type="PANTHER" id="PTHR48059">
    <property type="entry name" value="POLYGALACTURONASE INHIBITOR 1"/>
    <property type="match status" value="1"/>
</dbReference>
<dbReference type="Proteomes" id="UP001153069">
    <property type="component" value="Unassembled WGS sequence"/>
</dbReference>
<organism evidence="2 3">
    <name type="scientific">Seminavis robusta</name>
    <dbReference type="NCBI Taxonomy" id="568900"/>
    <lineage>
        <taxon>Eukaryota</taxon>
        <taxon>Sar</taxon>
        <taxon>Stramenopiles</taxon>
        <taxon>Ochrophyta</taxon>
        <taxon>Bacillariophyta</taxon>
        <taxon>Bacillariophyceae</taxon>
        <taxon>Bacillariophycidae</taxon>
        <taxon>Naviculales</taxon>
        <taxon>Naviculaceae</taxon>
        <taxon>Seminavis</taxon>
    </lineage>
</organism>